<evidence type="ECO:0000256" key="11">
    <source>
        <dbReference type="ARBA" id="ARBA00023136"/>
    </source>
</evidence>
<evidence type="ECO:0000256" key="2">
    <source>
        <dbReference type="ARBA" id="ARBA00004141"/>
    </source>
</evidence>
<evidence type="ECO:0000256" key="8">
    <source>
        <dbReference type="ARBA" id="ARBA00022833"/>
    </source>
</evidence>
<evidence type="ECO:0000256" key="6">
    <source>
        <dbReference type="ARBA" id="ARBA00022723"/>
    </source>
</evidence>
<dbReference type="PROSITE" id="PS51257">
    <property type="entry name" value="PROKAR_LIPOPROTEIN"/>
    <property type="match status" value="1"/>
</dbReference>
<evidence type="ECO:0000256" key="1">
    <source>
        <dbReference type="ARBA" id="ARBA00001947"/>
    </source>
</evidence>
<keyword evidence="10" id="KW-0482">Metalloprotease</keyword>
<evidence type="ECO:0000256" key="10">
    <source>
        <dbReference type="ARBA" id="ARBA00023049"/>
    </source>
</evidence>
<keyword evidence="6" id="KW-0479">Metal-binding</keyword>
<evidence type="ECO:0000313" key="15">
    <source>
        <dbReference type="Proteomes" id="UP000824128"/>
    </source>
</evidence>
<dbReference type="PANTHER" id="PTHR39188:SF3">
    <property type="entry name" value="STAGE IV SPORULATION PROTEIN FB"/>
    <property type="match status" value="1"/>
</dbReference>
<dbReference type="GO" id="GO:0008237">
    <property type="term" value="F:metallopeptidase activity"/>
    <property type="evidence" value="ECO:0007669"/>
    <property type="project" value="UniProtKB-KW"/>
</dbReference>
<gene>
    <name evidence="14" type="ORF">IAD24_04380</name>
</gene>
<protein>
    <recommendedName>
        <fullName evidence="13">Peptidase M50 domain-containing protein</fullName>
    </recommendedName>
</protein>
<dbReference type="SUPFAM" id="SSF54631">
    <property type="entry name" value="CBS-domain pair"/>
    <property type="match status" value="1"/>
</dbReference>
<feature type="domain" description="Peptidase M50" evidence="13">
    <location>
        <begin position="37"/>
        <end position="104"/>
    </location>
</feature>
<sequence length="296" mass="31429">MRLFTLGRTELRVHPLVVVVVAAACVLGRLDELLLCACAVTLHELSHAAAAHAFACPVPSVELMPFGGVARLAPGPLSPRAESAIAAAGPVASLLSAGLTAMCGYLFPAVRGRLETFLTFNLTLAVLNLLPALPLDGGRILRAQLQRRLSYGAATRIAAWAGVAAGAALLSLAAACALRGAYNLTLPTMGVFLLLAAVSELRALPEGQMQAYLHRYDGVHTGETYAVHQVAAHASMRAREALRMLRHNRYNVLRVVDGRMRTIGEMDEGALLSAIAEGRGTAPLGELLAFDRRRRM</sequence>
<organism evidence="14 15">
    <name type="scientific">Candidatus Aphodomorpha intestinavium</name>
    <dbReference type="NCBI Taxonomy" id="2840672"/>
    <lineage>
        <taxon>Bacteria</taxon>
        <taxon>Bacillati</taxon>
        <taxon>Bacillota</taxon>
        <taxon>Clostridia</taxon>
        <taxon>Eubacteriales</taxon>
        <taxon>Candidatus Aphodomorpha</taxon>
    </lineage>
</organism>
<dbReference type="InterPro" id="IPR046342">
    <property type="entry name" value="CBS_dom_sf"/>
</dbReference>
<dbReference type="EMBL" id="DVNZ01000137">
    <property type="protein sequence ID" value="HIU94376.1"/>
    <property type="molecule type" value="Genomic_DNA"/>
</dbReference>
<keyword evidence="5 12" id="KW-0812">Transmembrane</keyword>
<comment type="subcellular location">
    <subcellularLocation>
        <location evidence="2">Membrane</location>
        <topology evidence="2">Multi-pass membrane protein</topology>
    </subcellularLocation>
</comment>
<dbReference type="GO" id="GO:0016020">
    <property type="term" value="C:membrane"/>
    <property type="evidence" value="ECO:0007669"/>
    <property type="project" value="UniProtKB-SubCell"/>
</dbReference>
<feature type="transmembrane region" description="Helical" evidence="12">
    <location>
        <begin position="119"/>
        <end position="136"/>
    </location>
</feature>
<evidence type="ECO:0000256" key="4">
    <source>
        <dbReference type="ARBA" id="ARBA00022670"/>
    </source>
</evidence>
<evidence type="ECO:0000256" key="12">
    <source>
        <dbReference type="SAM" id="Phobius"/>
    </source>
</evidence>
<keyword evidence="9 12" id="KW-1133">Transmembrane helix</keyword>
<dbReference type="Pfam" id="PF02163">
    <property type="entry name" value="Peptidase_M50"/>
    <property type="match status" value="2"/>
</dbReference>
<dbReference type="AlphaFoldDB" id="A0A9D1STN8"/>
<feature type="transmembrane region" description="Helical" evidence="12">
    <location>
        <begin position="12"/>
        <end position="30"/>
    </location>
</feature>
<dbReference type="InterPro" id="IPR008915">
    <property type="entry name" value="Peptidase_M50"/>
</dbReference>
<dbReference type="Proteomes" id="UP000824128">
    <property type="component" value="Unassembled WGS sequence"/>
</dbReference>
<keyword evidence="7" id="KW-0378">Hydrolase</keyword>
<dbReference type="PANTHER" id="PTHR39188">
    <property type="entry name" value="MEMBRANE-ASSOCIATED ZINC METALLOPROTEASE M50B"/>
    <property type="match status" value="1"/>
</dbReference>
<comment type="caution">
    <text evidence="14">The sequence shown here is derived from an EMBL/GenBank/DDBJ whole genome shotgun (WGS) entry which is preliminary data.</text>
</comment>
<feature type="transmembrane region" description="Helical" evidence="12">
    <location>
        <begin position="85"/>
        <end position="107"/>
    </location>
</feature>
<dbReference type="GO" id="GO:0046872">
    <property type="term" value="F:metal ion binding"/>
    <property type="evidence" value="ECO:0007669"/>
    <property type="project" value="UniProtKB-KW"/>
</dbReference>
<keyword evidence="11 12" id="KW-0472">Membrane</keyword>
<reference evidence="14" key="1">
    <citation type="submission" date="2020-10" db="EMBL/GenBank/DDBJ databases">
        <authorList>
            <person name="Gilroy R."/>
        </authorList>
    </citation>
    <scope>NUCLEOTIDE SEQUENCE</scope>
    <source>
        <strain evidence="14">ChiGjej2B2-16831</strain>
    </source>
</reference>
<evidence type="ECO:0000256" key="5">
    <source>
        <dbReference type="ARBA" id="ARBA00022692"/>
    </source>
</evidence>
<name>A0A9D1STN8_9FIRM</name>
<comment type="similarity">
    <text evidence="3">Belongs to the peptidase M50B family.</text>
</comment>
<keyword evidence="4" id="KW-0645">Protease</keyword>
<evidence type="ECO:0000256" key="3">
    <source>
        <dbReference type="ARBA" id="ARBA00007931"/>
    </source>
</evidence>
<evidence type="ECO:0000256" key="7">
    <source>
        <dbReference type="ARBA" id="ARBA00022801"/>
    </source>
</evidence>
<comment type="cofactor">
    <cofactor evidence="1">
        <name>Zn(2+)</name>
        <dbReference type="ChEBI" id="CHEBI:29105"/>
    </cofactor>
</comment>
<dbReference type="GO" id="GO:0006508">
    <property type="term" value="P:proteolysis"/>
    <property type="evidence" value="ECO:0007669"/>
    <property type="project" value="UniProtKB-KW"/>
</dbReference>
<evidence type="ECO:0000256" key="9">
    <source>
        <dbReference type="ARBA" id="ARBA00022989"/>
    </source>
</evidence>
<evidence type="ECO:0000259" key="13">
    <source>
        <dbReference type="Pfam" id="PF02163"/>
    </source>
</evidence>
<proteinExistence type="inferred from homology"/>
<evidence type="ECO:0000313" key="14">
    <source>
        <dbReference type="EMBL" id="HIU94376.1"/>
    </source>
</evidence>
<keyword evidence="8" id="KW-0862">Zinc</keyword>
<reference evidence="14" key="2">
    <citation type="journal article" date="2021" name="PeerJ">
        <title>Extensive microbial diversity within the chicken gut microbiome revealed by metagenomics and culture.</title>
        <authorList>
            <person name="Gilroy R."/>
            <person name="Ravi A."/>
            <person name="Getino M."/>
            <person name="Pursley I."/>
            <person name="Horton D.L."/>
            <person name="Alikhan N.F."/>
            <person name="Baker D."/>
            <person name="Gharbi K."/>
            <person name="Hall N."/>
            <person name="Watson M."/>
            <person name="Adriaenssens E.M."/>
            <person name="Foster-Nyarko E."/>
            <person name="Jarju S."/>
            <person name="Secka A."/>
            <person name="Antonio M."/>
            <person name="Oren A."/>
            <person name="Chaudhuri R.R."/>
            <person name="La Ragione R."/>
            <person name="Hildebrand F."/>
            <person name="Pallen M.J."/>
        </authorList>
    </citation>
    <scope>NUCLEOTIDE SEQUENCE</scope>
    <source>
        <strain evidence="14">ChiGjej2B2-16831</strain>
    </source>
</reference>
<feature type="transmembrane region" description="Helical" evidence="12">
    <location>
        <begin position="157"/>
        <end position="180"/>
    </location>
</feature>
<feature type="domain" description="Peptidase M50" evidence="13">
    <location>
        <begin position="116"/>
        <end position="164"/>
    </location>
</feature>
<accession>A0A9D1STN8</accession>